<dbReference type="SUPFAM" id="SSF55811">
    <property type="entry name" value="Nudix"/>
    <property type="match status" value="1"/>
</dbReference>
<dbReference type="Proteomes" id="UP000245166">
    <property type="component" value="Unassembled WGS sequence"/>
</dbReference>
<dbReference type="PROSITE" id="PS00893">
    <property type="entry name" value="NUDIX_BOX"/>
    <property type="match status" value="1"/>
</dbReference>
<sequence length="140" mass="14264">MPTIVVAAGLLHDGAGRLLLVRKRGTTAFMQPGGKLDPGEAPDAALVREVAEELGIAVAPERLEPLGSFTADAANEADHHVLGHSYALLLTPAEVDAVAPAAEIAEAVWASVADARALPLAPLTADHLLALVPPAPAPGR</sequence>
<feature type="domain" description="Nudix hydrolase" evidence="5">
    <location>
        <begin position="1"/>
        <end position="137"/>
    </location>
</feature>
<evidence type="ECO:0000313" key="6">
    <source>
        <dbReference type="EMBL" id="PWD51663.1"/>
    </source>
</evidence>
<evidence type="ECO:0000259" key="5">
    <source>
        <dbReference type="PROSITE" id="PS51462"/>
    </source>
</evidence>
<keyword evidence="3 4" id="KW-0378">Hydrolase</keyword>
<comment type="cofactor">
    <cofactor evidence="1">
        <name>Mg(2+)</name>
        <dbReference type="ChEBI" id="CHEBI:18420"/>
    </cofactor>
</comment>
<dbReference type="InterPro" id="IPR020476">
    <property type="entry name" value="Nudix_hydrolase"/>
</dbReference>
<organism evidence="6 7">
    <name type="scientific">Serinibacter arcticus</name>
    <dbReference type="NCBI Taxonomy" id="1655435"/>
    <lineage>
        <taxon>Bacteria</taxon>
        <taxon>Bacillati</taxon>
        <taxon>Actinomycetota</taxon>
        <taxon>Actinomycetes</taxon>
        <taxon>Micrococcales</taxon>
        <taxon>Beutenbergiaceae</taxon>
        <taxon>Serinibacter</taxon>
    </lineage>
</organism>
<name>A0A2U1ZXK0_9MICO</name>
<accession>A0A2U1ZXK0</accession>
<proteinExistence type="inferred from homology"/>
<dbReference type="AlphaFoldDB" id="A0A2U1ZXK0"/>
<dbReference type="PROSITE" id="PS51462">
    <property type="entry name" value="NUDIX"/>
    <property type="match status" value="1"/>
</dbReference>
<dbReference type="PANTHER" id="PTHR43046">
    <property type="entry name" value="GDP-MANNOSE MANNOSYL HYDROLASE"/>
    <property type="match status" value="1"/>
</dbReference>
<dbReference type="EMBL" id="PYHR01000002">
    <property type="protein sequence ID" value="PWD51663.1"/>
    <property type="molecule type" value="Genomic_DNA"/>
</dbReference>
<dbReference type="GO" id="GO:0016787">
    <property type="term" value="F:hydrolase activity"/>
    <property type="evidence" value="ECO:0007669"/>
    <property type="project" value="UniProtKB-KW"/>
</dbReference>
<keyword evidence="7" id="KW-1185">Reference proteome</keyword>
<evidence type="ECO:0000256" key="1">
    <source>
        <dbReference type="ARBA" id="ARBA00001946"/>
    </source>
</evidence>
<dbReference type="Pfam" id="PF00293">
    <property type="entry name" value="NUDIX"/>
    <property type="match status" value="1"/>
</dbReference>
<dbReference type="InterPro" id="IPR000086">
    <property type="entry name" value="NUDIX_hydrolase_dom"/>
</dbReference>
<dbReference type="OrthoDB" id="9801098at2"/>
<gene>
    <name evidence="6" type="ORF">C8046_14440</name>
</gene>
<evidence type="ECO:0000256" key="3">
    <source>
        <dbReference type="ARBA" id="ARBA00022801"/>
    </source>
</evidence>
<comment type="similarity">
    <text evidence="2 4">Belongs to the Nudix hydrolase family.</text>
</comment>
<evidence type="ECO:0000256" key="4">
    <source>
        <dbReference type="RuleBase" id="RU003476"/>
    </source>
</evidence>
<evidence type="ECO:0000313" key="7">
    <source>
        <dbReference type="Proteomes" id="UP000245166"/>
    </source>
</evidence>
<dbReference type="InterPro" id="IPR020084">
    <property type="entry name" value="NUDIX_hydrolase_CS"/>
</dbReference>
<dbReference type="RefSeq" id="WP_109230043.1">
    <property type="nucleotide sequence ID" value="NZ_PYHR01000002.1"/>
</dbReference>
<protein>
    <submittedName>
        <fullName evidence="6">DNA mismatch repair protein MutT</fullName>
    </submittedName>
</protein>
<reference evidence="6 7" key="1">
    <citation type="submission" date="2018-03" db="EMBL/GenBank/DDBJ databases">
        <title>Genome assembly of novel Miniimonas species PCH200.</title>
        <authorList>
            <person name="Thakur V."/>
            <person name="Kumar V."/>
            <person name="Singh D."/>
        </authorList>
    </citation>
    <scope>NUCLEOTIDE SEQUENCE [LARGE SCALE GENOMIC DNA]</scope>
    <source>
        <strain evidence="6 7">PCH200</strain>
    </source>
</reference>
<dbReference type="InterPro" id="IPR015797">
    <property type="entry name" value="NUDIX_hydrolase-like_dom_sf"/>
</dbReference>
<evidence type="ECO:0000256" key="2">
    <source>
        <dbReference type="ARBA" id="ARBA00005582"/>
    </source>
</evidence>
<dbReference type="Gene3D" id="3.90.79.10">
    <property type="entry name" value="Nucleoside Triphosphate Pyrophosphohydrolase"/>
    <property type="match status" value="1"/>
</dbReference>
<dbReference type="PRINTS" id="PR00502">
    <property type="entry name" value="NUDIXFAMILY"/>
</dbReference>
<dbReference type="CDD" id="cd04690">
    <property type="entry name" value="NUDIX_Hydrolase"/>
    <property type="match status" value="1"/>
</dbReference>
<dbReference type="PANTHER" id="PTHR43046:SF2">
    <property type="entry name" value="8-OXO-DGTP DIPHOSPHATASE-RELATED"/>
    <property type="match status" value="1"/>
</dbReference>
<comment type="caution">
    <text evidence="6">The sequence shown here is derived from an EMBL/GenBank/DDBJ whole genome shotgun (WGS) entry which is preliminary data.</text>
</comment>